<comment type="caution">
    <text evidence="1">The sequence shown here is derived from an EMBL/GenBank/DDBJ whole genome shotgun (WGS) entry which is preliminary data.</text>
</comment>
<name>A0ABW7PNT0_9ACTN</name>
<sequence length="139" mass="14997">MQPPRPAHSLRAEAAFRLRLAEAGAQLLEAAWLGNSVPHAVRCAAGHLVAPRPANLQQGQGICRVCARRCPQAAEAAFRDRLAAVGAVLVEPEWKGVHVPHRILCAAGHASRRRPSAVRRSEWVCRSCPRSRPGRSGSP</sequence>
<keyword evidence="2" id="KW-1185">Reference proteome</keyword>
<evidence type="ECO:0008006" key="3">
    <source>
        <dbReference type="Google" id="ProtNLM"/>
    </source>
</evidence>
<evidence type="ECO:0000313" key="2">
    <source>
        <dbReference type="Proteomes" id="UP001610631"/>
    </source>
</evidence>
<protein>
    <recommendedName>
        <fullName evidence="3">4Fe-4S ferredoxin-type domain-containing protein</fullName>
    </recommendedName>
</protein>
<proteinExistence type="predicted"/>
<gene>
    <name evidence="1" type="ORF">WDV06_33375</name>
</gene>
<evidence type="ECO:0000313" key="1">
    <source>
        <dbReference type="EMBL" id="MFH7599954.1"/>
    </source>
</evidence>
<dbReference type="Proteomes" id="UP001610631">
    <property type="component" value="Unassembled WGS sequence"/>
</dbReference>
<dbReference type="EMBL" id="JBBDHD010000162">
    <property type="protein sequence ID" value="MFH7599954.1"/>
    <property type="molecule type" value="Genomic_DNA"/>
</dbReference>
<accession>A0ABW7PNT0</accession>
<dbReference type="RefSeq" id="WP_395513568.1">
    <property type="nucleotide sequence ID" value="NZ_JBBDHD010000162.1"/>
</dbReference>
<reference evidence="1 2" key="1">
    <citation type="submission" date="2024-03" db="EMBL/GenBank/DDBJ databases">
        <title>Whole genome sequencing of Streptomyces racemochromogenes, to identify antimicrobial biosynthetic gene clusters.</title>
        <authorList>
            <person name="Suryawanshi P."/>
            <person name="Krishnaraj P.U."/>
            <person name="Arun Y.P."/>
            <person name="Suryawanshi M.P."/>
            <person name="Rakshit O."/>
        </authorList>
    </citation>
    <scope>NUCLEOTIDE SEQUENCE [LARGE SCALE GENOMIC DNA]</scope>
    <source>
        <strain evidence="1 2">AUDT626</strain>
    </source>
</reference>
<organism evidence="1 2">
    <name type="scientific">Streptomyces racemochromogenes</name>
    <dbReference type="NCBI Taxonomy" id="67353"/>
    <lineage>
        <taxon>Bacteria</taxon>
        <taxon>Bacillati</taxon>
        <taxon>Actinomycetota</taxon>
        <taxon>Actinomycetes</taxon>
        <taxon>Kitasatosporales</taxon>
        <taxon>Streptomycetaceae</taxon>
        <taxon>Streptomyces</taxon>
    </lineage>
</organism>